<gene>
    <name evidence="2" type="ORF">P5G49_16995</name>
</gene>
<organism evidence="2 3">
    <name type="scientific">Sporosarcina highlanderae</name>
    <dbReference type="NCBI Taxonomy" id="3035916"/>
    <lineage>
        <taxon>Bacteria</taxon>
        <taxon>Bacillati</taxon>
        <taxon>Bacillota</taxon>
        <taxon>Bacilli</taxon>
        <taxon>Bacillales</taxon>
        <taxon>Caryophanaceae</taxon>
        <taxon>Sporosarcina</taxon>
    </lineage>
</organism>
<keyword evidence="3" id="KW-1185">Reference proteome</keyword>
<dbReference type="SMART" id="SM01040">
    <property type="entry name" value="Bro-N"/>
    <property type="match status" value="1"/>
</dbReference>
<dbReference type="PROSITE" id="PS51750">
    <property type="entry name" value="BRO_N"/>
    <property type="match status" value="1"/>
</dbReference>
<dbReference type="Proteomes" id="UP001175097">
    <property type="component" value="Unassembled WGS sequence"/>
</dbReference>
<dbReference type="RefSeq" id="WP_301245775.1">
    <property type="nucleotide sequence ID" value="NZ_JAROCC010000020.1"/>
</dbReference>
<evidence type="ECO:0000313" key="2">
    <source>
        <dbReference type="EMBL" id="MDN4609162.1"/>
    </source>
</evidence>
<proteinExistence type="predicted"/>
<dbReference type="EMBL" id="JAROCC010000020">
    <property type="protein sequence ID" value="MDN4609162.1"/>
    <property type="molecule type" value="Genomic_DNA"/>
</dbReference>
<evidence type="ECO:0000259" key="1">
    <source>
        <dbReference type="PROSITE" id="PS51750"/>
    </source>
</evidence>
<dbReference type="PANTHER" id="PTHR36180">
    <property type="entry name" value="DNA-BINDING PROTEIN-RELATED-RELATED"/>
    <property type="match status" value="1"/>
</dbReference>
<dbReference type="InterPro" id="IPR003497">
    <property type="entry name" value="BRO_N_domain"/>
</dbReference>
<name>A0ABT8JW48_9BACL</name>
<sequence length="255" mass="28541">MNRLTKLFDGQELRIGGDASKPTFLLSDVCKILGLGNPSQVKARIEDGVITNEVILDSMGRLQTASFVNEDGLYDVILDSRKPEAKKFRKWITSEVLPSIRKHGGYLTPEKIEEALLNPDTLIKLATNLKEERLKRLQAEQIIESQKGQVLFANAVESSDSSILAGELAKLISQNGVDIGQNRLFDWLRENGFLIKKKGELYNLPTQYSVDLDLMDIKKRVINNADGSSRVTRTTKVTGKGQIYFINKFLEEGQA</sequence>
<comment type="caution">
    <text evidence="2">The sequence shown here is derived from an EMBL/GenBank/DDBJ whole genome shotgun (WGS) entry which is preliminary data.</text>
</comment>
<reference evidence="2" key="1">
    <citation type="submission" date="2023-03" db="EMBL/GenBank/DDBJ databases">
        <title>MT1 and MT2 Draft Genomes of Novel Species.</title>
        <authorList>
            <person name="Venkateswaran K."/>
        </authorList>
    </citation>
    <scope>NUCLEOTIDE SEQUENCE</scope>
    <source>
        <strain evidence="2">F6_3S_P_2</strain>
    </source>
</reference>
<protein>
    <submittedName>
        <fullName evidence="2">Phage antirepressor</fullName>
    </submittedName>
</protein>
<dbReference type="Pfam" id="PF02498">
    <property type="entry name" value="Bro-N"/>
    <property type="match status" value="1"/>
</dbReference>
<feature type="domain" description="Bro-N" evidence="1">
    <location>
        <begin position="1"/>
        <end position="104"/>
    </location>
</feature>
<dbReference type="InterPro" id="IPR005039">
    <property type="entry name" value="Ant_C"/>
</dbReference>
<dbReference type="Pfam" id="PF03374">
    <property type="entry name" value="ANT"/>
    <property type="match status" value="1"/>
</dbReference>
<dbReference type="PANTHER" id="PTHR36180:SF2">
    <property type="entry name" value="BRO FAMILY PROTEIN"/>
    <property type="match status" value="1"/>
</dbReference>
<accession>A0ABT8JW48</accession>
<evidence type="ECO:0000313" key="3">
    <source>
        <dbReference type="Proteomes" id="UP001175097"/>
    </source>
</evidence>